<dbReference type="SUPFAM" id="SSF46894">
    <property type="entry name" value="C-terminal effector domain of the bipartite response regulators"/>
    <property type="match status" value="1"/>
</dbReference>
<accession>A0ABY4L6N3</accession>
<dbReference type="SMART" id="SM00421">
    <property type="entry name" value="HTH_LUXR"/>
    <property type="match status" value="1"/>
</dbReference>
<sequence length="219" mass="23543">MRVLIAEDDTLLRQGLVLLLETEGFEVVGAASDLPEFWGMVEERDPDVVVVDVRLPPDFRDEGLRAAAALRRARPGFPVLVLSAHVEEGYAAELLGDDAGGIGYLLKDRVGDITEFMGALRRVAAGGTALDPEVISQLLNRQHAADDPLASLTAREREVLALMAEGHDNTRISGLLGLSGAAVSKHIGNIFTKLGLNSTTTGHRRVLAVLAFLRRESVC</sequence>
<keyword evidence="8" id="KW-1185">Reference proteome</keyword>
<dbReference type="Pfam" id="PF00196">
    <property type="entry name" value="GerE"/>
    <property type="match status" value="1"/>
</dbReference>
<dbReference type="Proteomes" id="UP000832041">
    <property type="component" value="Chromosome"/>
</dbReference>
<dbReference type="InterPro" id="IPR001789">
    <property type="entry name" value="Sig_transdc_resp-reg_receiver"/>
</dbReference>
<dbReference type="PROSITE" id="PS50043">
    <property type="entry name" value="HTH_LUXR_2"/>
    <property type="match status" value="1"/>
</dbReference>
<evidence type="ECO:0000313" key="8">
    <source>
        <dbReference type="Proteomes" id="UP000832041"/>
    </source>
</evidence>
<dbReference type="EMBL" id="CP051627">
    <property type="protein sequence ID" value="UPT22133.1"/>
    <property type="molecule type" value="Genomic_DNA"/>
</dbReference>
<dbReference type="InterPro" id="IPR011006">
    <property type="entry name" value="CheY-like_superfamily"/>
</dbReference>
<evidence type="ECO:0000259" key="5">
    <source>
        <dbReference type="PROSITE" id="PS50043"/>
    </source>
</evidence>
<dbReference type="PANTHER" id="PTHR43214">
    <property type="entry name" value="TWO-COMPONENT RESPONSE REGULATOR"/>
    <property type="match status" value="1"/>
</dbReference>
<dbReference type="RefSeq" id="WP_248590620.1">
    <property type="nucleotide sequence ID" value="NZ_BAABEB010000005.1"/>
</dbReference>
<dbReference type="PRINTS" id="PR00038">
    <property type="entry name" value="HTHLUXR"/>
</dbReference>
<keyword evidence="1" id="KW-0805">Transcription regulation</keyword>
<dbReference type="InterPro" id="IPR039420">
    <property type="entry name" value="WalR-like"/>
</dbReference>
<evidence type="ECO:0000259" key="6">
    <source>
        <dbReference type="PROSITE" id="PS50110"/>
    </source>
</evidence>
<dbReference type="PANTHER" id="PTHR43214:SF24">
    <property type="entry name" value="TRANSCRIPTIONAL REGULATORY PROTEIN NARL-RELATED"/>
    <property type="match status" value="1"/>
</dbReference>
<dbReference type="Gene3D" id="3.40.50.2300">
    <property type="match status" value="1"/>
</dbReference>
<evidence type="ECO:0000256" key="1">
    <source>
        <dbReference type="ARBA" id="ARBA00023015"/>
    </source>
</evidence>
<dbReference type="CDD" id="cd06170">
    <property type="entry name" value="LuxR_C_like"/>
    <property type="match status" value="1"/>
</dbReference>
<dbReference type="InterPro" id="IPR000792">
    <property type="entry name" value="Tscrpt_reg_LuxR_C"/>
</dbReference>
<feature type="domain" description="HTH luxR-type" evidence="5">
    <location>
        <begin position="145"/>
        <end position="215"/>
    </location>
</feature>
<name>A0ABY4L6N3_THEAE</name>
<proteinExistence type="predicted"/>
<evidence type="ECO:0000256" key="3">
    <source>
        <dbReference type="ARBA" id="ARBA00023163"/>
    </source>
</evidence>
<dbReference type="SMART" id="SM00448">
    <property type="entry name" value="REC"/>
    <property type="match status" value="1"/>
</dbReference>
<dbReference type="InterPro" id="IPR016032">
    <property type="entry name" value="Sig_transdc_resp-reg_C-effctor"/>
</dbReference>
<evidence type="ECO:0000256" key="2">
    <source>
        <dbReference type="ARBA" id="ARBA00023125"/>
    </source>
</evidence>
<organism evidence="7 8">
    <name type="scientific">Thermobifida alba</name>
    <name type="common">Thermomonospora alba</name>
    <dbReference type="NCBI Taxonomy" id="53522"/>
    <lineage>
        <taxon>Bacteria</taxon>
        <taxon>Bacillati</taxon>
        <taxon>Actinomycetota</taxon>
        <taxon>Actinomycetes</taxon>
        <taxon>Streptosporangiales</taxon>
        <taxon>Nocardiopsidaceae</taxon>
        <taxon>Thermobifida</taxon>
    </lineage>
</organism>
<keyword evidence="3" id="KW-0804">Transcription</keyword>
<keyword evidence="2" id="KW-0238">DNA-binding</keyword>
<dbReference type="SUPFAM" id="SSF52172">
    <property type="entry name" value="CheY-like"/>
    <property type="match status" value="1"/>
</dbReference>
<reference evidence="7 8" key="1">
    <citation type="submission" date="2020-04" db="EMBL/GenBank/DDBJ databases">
        <title>Thermobifida alba genome sequencing and assembly.</title>
        <authorList>
            <person name="Luzics S."/>
            <person name="Horvath B."/>
            <person name="Nagy I."/>
            <person name="Toth A."/>
            <person name="Nagy I."/>
            <person name="Kukolya J."/>
        </authorList>
    </citation>
    <scope>NUCLEOTIDE SEQUENCE [LARGE SCALE GENOMIC DNA]</scope>
    <source>
        <strain evidence="7 8">DSM 43795</strain>
    </source>
</reference>
<feature type="domain" description="Response regulatory" evidence="6">
    <location>
        <begin position="2"/>
        <end position="122"/>
    </location>
</feature>
<dbReference type="PROSITE" id="PS50110">
    <property type="entry name" value="RESPONSE_REGULATORY"/>
    <property type="match status" value="1"/>
</dbReference>
<keyword evidence="4" id="KW-0597">Phosphoprotein</keyword>
<evidence type="ECO:0000256" key="4">
    <source>
        <dbReference type="PROSITE-ProRule" id="PRU00169"/>
    </source>
</evidence>
<feature type="modified residue" description="4-aspartylphosphate" evidence="4">
    <location>
        <position position="52"/>
    </location>
</feature>
<evidence type="ECO:0000313" key="7">
    <source>
        <dbReference type="EMBL" id="UPT22133.1"/>
    </source>
</evidence>
<protein>
    <submittedName>
        <fullName evidence="7">Response regulator transcription factor</fullName>
    </submittedName>
</protein>
<gene>
    <name evidence="7" type="ORF">FOF52_15125</name>
</gene>
<dbReference type="Pfam" id="PF00072">
    <property type="entry name" value="Response_reg"/>
    <property type="match status" value="1"/>
</dbReference>